<comment type="caution">
    <text evidence="1">The sequence shown here is derived from an EMBL/GenBank/DDBJ whole genome shotgun (WGS) entry which is preliminary data.</text>
</comment>
<sequence length="181" mass="19867">MHLQVLKLAKSLIQARILMSGSVPTVYETPVHTSIRRLYLSPTPVLDFLTAPDLEEITLWVPPDNGPDLRAHLGPFLARSSCPLRRLCLHRKPDSQIMGILAEFSCIVELVIIITGSEAAQGVNALVSALTVSTPGPTASMALLPHPHLRSMYFGCGMESWINYAKMLTSRWKVPNSGDKP</sequence>
<accession>A0AAD7IZT3</accession>
<gene>
    <name evidence="1" type="ORF">DFH07DRAFT_960371</name>
</gene>
<organism evidence="1 2">
    <name type="scientific">Mycena maculata</name>
    <dbReference type="NCBI Taxonomy" id="230809"/>
    <lineage>
        <taxon>Eukaryota</taxon>
        <taxon>Fungi</taxon>
        <taxon>Dikarya</taxon>
        <taxon>Basidiomycota</taxon>
        <taxon>Agaricomycotina</taxon>
        <taxon>Agaricomycetes</taxon>
        <taxon>Agaricomycetidae</taxon>
        <taxon>Agaricales</taxon>
        <taxon>Marasmiineae</taxon>
        <taxon>Mycenaceae</taxon>
        <taxon>Mycena</taxon>
    </lineage>
</organism>
<dbReference type="EMBL" id="JARJLG010000072">
    <property type="protein sequence ID" value="KAJ7753132.1"/>
    <property type="molecule type" value="Genomic_DNA"/>
</dbReference>
<name>A0AAD7IZT3_9AGAR</name>
<reference evidence="1" key="1">
    <citation type="submission" date="2023-03" db="EMBL/GenBank/DDBJ databases">
        <title>Massive genome expansion in bonnet fungi (Mycena s.s.) driven by repeated elements and novel gene families across ecological guilds.</title>
        <authorList>
            <consortium name="Lawrence Berkeley National Laboratory"/>
            <person name="Harder C.B."/>
            <person name="Miyauchi S."/>
            <person name="Viragh M."/>
            <person name="Kuo A."/>
            <person name="Thoen E."/>
            <person name="Andreopoulos B."/>
            <person name="Lu D."/>
            <person name="Skrede I."/>
            <person name="Drula E."/>
            <person name="Henrissat B."/>
            <person name="Morin E."/>
            <person name="Kohler A."/>
            <person name="Barry K."/>
            <person name="LaButti K."/>
            <person name="Morin E."/>
            <person name="Salamov A."/>
            <person name="Lipzen A."/>
            <person name="Mereny Z."/>
            <person name="Hegedus B."/>
            <person name="Baldrian P."/>
            <person name="Stursova M."/>
            <person name="Weitz H."/>
            <person name="Taylor A."/>
            <person name="Grigoriev I.V."/>
            <person name="Nagy L.G."/>
            <person name="Martin F."/>
            <person name="Kauserud H."/>
        </authorList>
    </citation>
    <scope>NUCLEOTIDE SEQUENCE</scope>
    <source>
        <strain evidence="1">CBHHK188m</strain>
    </source>
</reference>
<evidence type="ECO:0000313" key="2">
    <source>
        <dbReference type="Proteomes" id="UP001215280"/>
    </source>
</evidence>
<dbReference type="Proteomes" id="UP001215280">
    <property type="component" value="Unassembled WGS sequence"/>
</dbReference>
<protein>
    <submittedName>
        <fullName evidence="1">Uncharacterized protein</fullName>
    </submittedName>
</protein>
<evidence type="ECO:0000313" key="1">
    <source>
        <dbReference type="EMBL" id="KAJ7753132.1"/>
    </source>
</evidence>
<keyword evidence="2" id="KW-1185">Reference proteome</keyword>
<proteinExistence type="predicted"/>
<dbReference type="AlphaFoldDB" id="A0AAD7IZT3"/>